<organism evidence="2 3">
    <name type="scientific">Inmirania thermothiophila</name>
    <dbReference type="NCBI Taxonomy" id="1750597"/>
    <lineage>
        <taxon>Bacteria</taxon>
        <taxon>Pseudomonadati</taxon>
        <taxon>Pseudomonadota</taxon>
        <taxon>Gammaproteobacteria</taxon>
        <taxon>Chromatiales</taxon>
        <taxon>Ectothiorhodospiraceae</taxon>
        <taxon>Inmirania</taxon>
    </lineage>
</organism>
<accession>A0A3N1Y810</accession>
<evidence type="ECO:0000256" key="1">
    <source>
        <dbReference type="SAM" id="SignalP"/>
    </source>
</evidence>
<dbReference type="PROSITE" id="PS51257">
    <property type="entry name" value="PROKAR_LIPOPROTEIN"/>
    <property type="match status" value="1"/>
</dbReference>
<sequence length="339" mass="34983">MRGTVFLAITWSAVLLAGCGGGGSGSDTGSQGISYDGPTAPVAVSPDNLDEVARVGINAASWLGSETEELFVLTGVASEPQRVQASFLHVLPRIWTRARAILGASGGSATAAGVTTVDGTEPCEDGGSMRVQGTVLDRGKLSVGDAVSITADDCRAGPLRLDGALSLEVKSASGDLWIGADWSVSAGIAAESLTLSIGDDTTVLHGDLTYTAWGSGDTVTKAGMQGQDVLLSVNGRVMKFLSLNAQIELVPGETIYGFDFQVADSVLGGSIQFETVSDFTIRDTADYPYQGVATATGEGGTMARLTANPDEATFLLEADFDGDGTYDVSETKNWAAYEL</sequence>
<evidence type="ECO:0008006" key="4">
    <source>
        <dbReference type="Google" id="ProtNLM"/>
    </source>
</evidence>
<evidence type="ECO:0000313" key="2">
    <source>
        <dbReference type="EMBL" id="ROR34953.1"/>
    </source>
</evidence>
<dbReference type="EMBL" id="RJVI01000001">
    <property type="protein sequence ID" value="ROR34953.1"/>
    <property type="molecule type" value="Genomic_DNA"/>
</dbReference>
<feature type="chain" id="PRO_5018299220" description="Lipoprotein" evidence="1">
    <location>
        <begin position="18"/>
        <end position="339"/>
    </location>
</feature>
<comment type="caution">
    <text evidence="2">The sequence shown here is derived from an EMBL/GenBank/DDBJ whole genome shotgun (WGS) entry which is preliminary data.</text>
</comment>
<dbReference type="RefSeq" id="WP_148051428.1">
    <property type="nucleotide sequence ID" value="NZ_RJVI01000001.1"/>
</dbReference>
<dbReference type="AlphaFoldDB" id="A0A3N1Y810"/>
<feature type="signal peptide" evidence="1">
    <location>
        <begin position="1"/>
        <end position="17"/>
    </location>
</feature>
<name>A0A3N1Y810_9GAMM</name>
<protein>
    <recommendedName>
        <fullName evidence="4">Lipoprotein</fullName>
    </recommendedName>
</protein>
<reference evidence="2 3" key="1">
    <citation type="submission" date="2018-11" db="EMBL/GenBank/DDBJ databases">
        <title>Genomic Encyclopedia of Type Strains, Phase IV (KMG-IV): sequencing the most valuable type-strain genomes for metagenomic binning, comparative biology and taxonomic classification.</title>
        <authorList>
            <person name="Goeker M."/>
        </authorList>
    </citation>
    <scope>NUCLEOTIDE SEQUENCE [LARGE SCALE GENOMIC DNA]</scope>
    <source>
        <strain evidence="2 3">DSM 100275</strain>
    </source>
</reference>
<proteinExistence type="predicted"/>
<keyword evidence="3" id="KW-1185">Reference proteome</keyword>
<evidence type="ECO:0000313" key="3">
    <source>
        <dbReference type="Proteomes" id="UP000276634"/>
    </source>
</evidence>
<gene>
    <name evidence="2" type="ORF">EDC57_0866</name>
</gene>
<keyword evidence="1" id="KW-0732">Signal</keyword>
<dbReference type="Proteomes" id="UP000276634">
    <property type="component" value="Unassembled WGS sequence"/>
</dbReference>